<feature type="compositionally biased region" description="Polar residues" evidence="1">
    <location>
        <begin position="283"/>
        <end position="298"/>
    </location>
</feature>
<feature type="transmembrane region" description="Helical" evidence="2">
    <location>
        <begin position="157"/>
        <end position="175"/>
    </location>
</feature>
<evidence type="ECO:0000256" key="1">
    <source>
        <dbReference type="SAM" id="MobiDB-lite"/>
    </source>
</evidence>
<keyword evidence="2" id="KW-0812">Transmembrane</keyword>
<sequence length="386" mass="43348">MHDRNCGHSENDLVLEIGELEREIGNLSSQTSTFMFQGFAPGREYGEVGEYSVYCWFQNHGNRVKNRGWHQDVPSTSGSSVSLLPPFIYDPSWVLPQTPKLLDLFPIPVIRKEEESVTQPMPFRTQAPSTELSLSCVCWMNAFSVVPLQLLLLSFHLTAYSAMCFFFMLLCLLLLHRRGVYQVSTEKRSPHMQDTRTIRTFVQDSERSSKIQNVRPKEKRERSPEKWTFVQKQADARPPCRADARPNARGRGRSFQAEDARPARRALVQESGRSSRRTLVRGRSSQPNTPSNGYQSLVHQGAGPKQRRALSSCASKYKAVLIVDVPQATKALQKGDPKFAEDGANDAANEATFCESDFSGNSPLTKQNNAMHDVTAITAAIVRLLL</sequence>
<dbReference type="Gene3D" id="1.20.140.40">
    <property type="entry name" value="Invertase/pectin methylesterase inhibitor family protein"/>
    <property type="match status" value="1"/>
</dbReference>
<dbReference type="InterPro" id="IPR006501">
    <property type="entry name" value="Pectinesterase_inhib_dom"/>
</dbReference>
<evidence type="ECO:0008006" key="5">
    <source>
        <dbReference type="Google" id="ProtNLM"/>
    </source>
</evidence>
<dbReference type="EMBL" id="CM003380">
    <property type="protein sequence ID" value="KOM55237.1"/>
    <property type="molecule type" value="Genomic_DNA"/>
</dbReference>
<keyword evidence="2" id="KW-0472">Membrane</keyword>
<feature type="compositionally biased region" description="Basic and acidic residues" evidence="1">
    <location>
        <begin position="234"/>
        <end position="246"/>
    </location>
</feature>
<proteinExistence type="predicted"/>
<feature type="compositionally biased region" description="Basic and acidic residues" evidence="1">
    <location>
        <begin position="204"/>
        <end position="225"/>
    </location>
</feature>
<evidence type="ECO:0000256" key="2">
    <source>
        <dbReference type="SAM" id="Phobius"/>
    </source>
</evidence>
<gene>
    <name evidence="3" type="ORF">LR48_Vigan10g112900</name>
</gene>
<name>A0A0L9VJZ7_PHAAN</name>
<organism evidence="3 4">
    <name type="scientific">Phaseolus angularis</name>
    <name type="common">Azuki bean</name>
    <name type="synonym">Vigna angularis</name>
    <dbReference type="NCBI Taxonomy" id="3914"/>
    <lineage>
        <taxon>Eukaryota</taxon>
        <taxon>Viridiplantae</taxon>
        <taxon>Streptophyta</taxon>
        <taxon>Embryophyta</taxon>
        <taxon>Tracheophyta</taxon>
        <taxon>Spermatophyta</taxon>
        <taxon>Magnoliopsida</taxon>
        <taxon>eudicotyledons</taxon>
        <taxon>Gunneridae</taxon>
        <taxon>Pentapetalae</taxon>
        <taxon>rosids</taxon>
        <taxon>fabids</taxon>
        <taxon>Fabales</taxon>
        <taxon>Fabaceae</taxon>
        <taxon>Papilionoideae</taxon>
        <taxon>50 kb inversion clade</taxon>
        <taxon>NPAAA clade</taxon>
        <taxon>indigoferoid/millettioid clade</taxon>
        <taxon>Phaseoleae</taxon>
        <taxon>Vigna</taxon>
    </lineage>
</organism>
<dbReference type="InterPro" id="IPR035513">
    <property type="entry name" value="Invertase/methylesterase_inhib"/>
</dbReference>
<keyword evidence="2" id="KW-1133">Transmembrane helix</keyword>
<accession>A0A0L9VJZ7</accession>
<dbReference type="SUPFAM" id="SSF101148">
    <property type="entry name" value="Plant invertase/pectin methylesterase inhibitor"/>
    <property type="match status" value="1"/>
</dbReference>
<reference evidence="4" key="1">
    <citation type="journal article" date="2015" name="Proc. Natl. Acad. Sci. U.S.A.">
        <title>Genome sequencing of adzuki bean (Vigna angularis) provides insight into high starch and low fat accumulation and domestication.</title>
        <authorList>
            <person name="Yang K."/>
            <person name="Tian Z."/>
            <person name="Chen C."/>
            <person name="Luo L."/>
            <person name="Zhao B."/>
            <person name="Wang Z."/>
            <person name="Yu L."/>
            <person name="Li Y."/>
            <person name="Sun Y."/>
            <person name="Li W."/>
            <person name="Chen Y."/>
            <person name="Li Y."/>
            <person name="Zhang Y."/>
            <person name="Ai D."/>
            <person name="Zhao J."/>
            <person name="Shang C."/>
            <person name="Ma Y."/>
            <person name="Wu B."/>
            <person name="Wang M."/>
            <person name="Gao L."/>
            <person name="Sun D."/>
            <person name="Zhang P."/>
            <person name="Guo F."/>
            <person name="Wang W."/>
            <person name="Li Y."/>
            <person name="Wang J."/>
            <person name="Varshney R.K."/>
            <person name="Wang J."/>
            <person name="Ling H.Q."/>
            <person name="Wan P."/>
        </authorList>
    </citation>
    <scope>NUCLEOTIDE SEQUENCE</scope>
    <source>
        <strain evidence="4">cv. Jingnong 6</strain>
    </source>
</reference>
<dbReference type="AlphaFoldDB" id="A0A0L9VJZ7"/>
<dbReference type="Gramene" id="KOM55237">
    <property type="protein sequence ID" value="KOM55237"/>
    <property type="gene ID" value="LR48_Vigan10g112900"/>
</dbReference>
<evidence type="ECO:0000313" key="4">
    <source>
        <dbReference type="Proteomes" id="UP000053144"/>
    </source>
</evidence>
<protein>
    <recommendedName>
        <fullName evidence="5">Pectinesterase inhibitor domain-containing protein</fullName>
    </recommendedName>
</protein>
<feature type="region of interest" description="Disordered" evidence="1">
    <location>
        <begin position="203"/>
        <end position="303"/>
    </location>
</feature>
<dbReference type="Proteomes" id="UP000053144">
    <property type="component" value="Chromosome 10"/>
</dbReference>
<evidence type="ECO:0000313" key="3">
    <source>
        <dbReference type="EMBL" id="KOM55237.1"/>
    </source>
</evidence>
<dbReference type="NCBIfam" id="TIGR01614">
    <property type="entry name" value="PME_inhib"/>
    <property type="match status" value="1"/>
</dbReference>
<dbReference type="GO" id="GO:0004857">
    <property type="term" value="F:enzyme inhibitor activity"/>
    <property type="evidence" value="ECO:0007669"/>
    <property type="project" value="InterPro"/>
</dbReference>